<dbReference type="GO" id="GO:0050906">
    <property type="term" value="P:detection of stimulus involved in sensory perception"/>
    <property type="evidence" value="ECO:0007669"/>
    <property type="project" value="UniProtKB-ARBA"/>
</dbReference>
<dbReference type="InParanoid" id="E9GMA2"/>
<dbReference type="PANTHER" id="PTHR42643">
    <property type="entry name" value="IONOTROPIC RECEPTOR 20A-RELATED"/>
    <property type="match status" value="1"/>
</dbReference>
<dbReference type="Pfam" id="PF00060">
    <property type="entry name" value="Lig_chan"/>
    <property type="match status" value="1"/>
</dbReference>
<evidence type="ECO:0000256" key="6">
    <source>
        <dbReference type="ARBA" id="ARBA00023136"/>
    </source>
</evidence>
<evidence type="ECO:0000256" key="3">
    <source>
        <dbReference type="ARBA" id="ARBA00022475"/>
    </source>
</evidence>
<name>E9GMA2_DAPPU</name>
<keyword evidence="5" id="KW-1133">Transmembrane helix</keyword>
<dbReference type="PANTHER" id="PTHR42643:SF24">
    <property type="entry name" value="IONOTROPIC RECEPTOR 60A"/>
    <property type="match status" value="1"/>
</dbReference>
<gene>
    <name evidence="10" type="ORF">DAPPUDRAFT_244965</name>
</gene>
<evidence type="ECO:0000256" key="5">
    <source>
        <dbReference type="ARBA" id="ARBA00022989"/>
    </source>
</evidence>
<accession>E9GMA2</accession>
<feature type="domain" description="Ionotropic glutamate receptor C-terminal" evidence="9">
    <location>
        <begin position="137"/>
        <end position="204"/>
    </location>
</feature>
<evidence type="ECO:0000256" key="4">
    <source>
        <dbReference type="ARBA" id="ARBA00022692"/>
    </source>
</evidence>
<dbReference type="InterPro" id="IPR001320">
    <property type="entry name" value="Iontro_rcpt_C"/>
</dbReference>
<dbReference type="AlphaFoldDB" id="E9GMA2"/>
<organism evidence="10 11">
    <name type="scientific">Daphnia pulex</name>
    <name type="common">Water flea</name>
    <dbReference type="NCBI Taxonomy" id="6669"/>
    <lineage>
        <taxon>Eukaryota</taxon>
        <taxon>Metazoa</taxon>
        <taxon>Ecdysozoa</taxon>
        <taxon>Arthropoda</taxon>
        <taxon>Crustacea</taxon>
        <taxon>Branchiopoda</taxon>
        <taxon>Diplostraca</taxon>
        <taxon>Cladocera</taxon>
        <taxon>Anomopoda</taxon>
        <taxon>Daphniidae</taxon>
        <taxon>Daphnia</taxon>
    </lineage>
</organism>
<evidence type="ECO:0000256" key="2">
    <source>
        <dbReference type="ARBA" id="ARBA00008685"/>
    </source>
</evidence>
<dbReference type="EMBL" id="GL732552">
    <property type="protein sequence ID" value="EFX79424.1"/>
    <property type="molecule type" value="Genomic_DNA"/>
</dbReference>
<proteinExistence type="inferred from homology"/>
<dbReference type="Proteomes" id="UP000000305">
    <property type="component" value="Unassembled WGS sequence"/>
</dbReference>
<protein>
    <recommendedName>
        <fullName evidence="9">Ionotropic glutamate receptor C-terminal domain-containing protein</fullName>
    </recommendedName>
</protein>
<dbReference type="GO" id="GO:0005886">
    <property type="term" value="C:plasma membrane"/>
    <property type="evidence" value="ECO:0007669"/>
    <property type="project" value="UniProtKB-SubCell"/>
</dbReference>
<evidence type="ECO:0000256" key="8">
    <source>
        <dbReference type="ARBA" id="ARBA00023180"/>
    </source>
</evidence>
<evidence type="ECO:0000256" key="7">
    <source>
        <dbReference type="ARBA" id="ARBA00023170"/>
    </source>
</evidence>
<keyword evidence="8" id="KW-0325">Glycoprotein</keyword>
<comment type="subcellular location">
    <subcellularLocation>
        <location evidence="1">Cell membrane</location>
        <topology evidence="1">Multi-pass membrane protein</topology>
    </subcellularLocation>
</comment>
<dbReference type="GO" id="GO:0015276">
    <property type="term" value="F:ligand-gated monoatomic ion channel activity"/>
    <property type="evidence" value="ECO:0007669"/>
    <property type="project" value="InterPro"/>
</dbReference>
<dbReference type="Gene3D" id="1.10.287.70">
    <property type="match status" value="1"/>
</dbReference>
<dbReference type="SUPFAM" id="SSF53850">
    <property type="entry name" value="Periplasmic binding protein-like II"/>
    <property type="match status" value="1"/>
</dbReference>
<evidence type="ECO:0000256" key="1">
    <source>
        <dbReference type="ARBA" id="ARBA00004651"/>
    </source>
</evidence>
<keyword evidence="11" id="KW-1185">Reference proteome</keyword>
<evidence type="ECO:0000313" key="11">
    <source>
        <dbReference type="Proteomes" id="UP000000305"/>
    </source>
</evidence>
<keyword evidence="6" id="KW-0472">Membrane</keyword>
<keyword evidence="7" id="KW-0675">Receptor</keyword>
<reference evidence="10 11" key="1">
    <citation type="journal article" date="2011" name="Science">
        <title>The ecoresponsive genome of Daphnia pulex.</title>
        <authorList>
            <person name="Colbourne J.K."/>
            <person name="Pfrender M.E."/>
            <person name="Gilbert D."/>
            <person name="Thomas W.K."/>
            <person name="Tucker A."/>
            <person name="Oakley T.H."/>
            <person name="Tokishita S."/>
            <person name="Aerts A."/>
            <person name="Arnold G.J."/>
            <person name="Basu M.K."/>
            <person name="Bauer D.J."/>
            <person name="Caceres C.E."/>
            <person name="Carmel L."/>
            <person name="Casola C."/>
            <person name="Choi J.H."/>
            <person name="Detter J.C."/>
            <person name="Dong Q."/>
            <person name="Dusheyko S."/>
            <person name="Eads B.D."/>
            <person name="Frohlich T."/>
            <person name="Geiler-Samerotte K.A."/>
            <person name="Gerlach D."/>
            <person name="Hatcher P."/>
            <person name="Jogdeo S."/>
            <person name="Krijgsveld J."/>
            <person name="Kriventseva E.V."/>
            <person name="Kultz D."/>
            <person name="Laforsch C."/>
            <person name="Lindquist E."/>
            <person name="Lopez J."/>
            <person name="Manak J.R."/>
            <person name="Muller J."/>
            <person name="Pangilinan J."/>
            <person name="Patwardhan R.P."/>
            <person name="Pitluck S."/>
            <person name="Pritham E.J."/>
            <person name="Rechtsteiner A."/>
            <person name="Rho M."/>
            <person name="Rogozin I.B."/>
            <person name="Sakarya O."/>
            <person name="Salamov A."/>
            <person name="Schaack S."/>
            <person name="Shapiro H."/>
            <person name="Shiga Y."/>
            <person name="Skalitzky C."/>
            <person name="Smith Z."/>
            <person name="Souvorov A."/>
            <person name="Sung W."/>
            <person name="Tang Z."/>
            <person name="Tsuchiya D."/>
            <person name="Tu H."/>
            <person name="Vos H."/>
            <person name="Wang M."/>
            <person name="Wolf Y.I."/>
            <person name="Yamagata H."/>
            <person name="Yamada T."/>
            <person name="Ye Y."/>
            <person name="Shaw J.R."/>
            <person name="Andrews J."/>
            <person name="Crease T.J."/>
            <person name="Tang H."/>
            <person name="Lucas S.M."/>
            <person name="Robertson H.M."/>
            <person name="Bork P."/>
            <person name="Koonin E.V."/>
            <person name="Zdobnov E.M."/>
            <person name="Grigoriev I.V."/>
            <person name="Lynch M."/>
            <person name="Boore J.L."/>
        </authorList>
    </citation>
    <scope>NUCLEOTIDE SEQUENCE [LARGE SCALE GENOMIC DNA]</scope>
</reference>
<evidence type="ECO:0000313" key="10">
    <source>
        <dbReference type="EMBL" id="EFX79424.1"/>
    </source>
</evidence>
<sequence length="281" mass="31724">MKIQMLFLHLNGLLVNSHQHLLKFGMLERPPHFMARNTTDTNNQTFKGSWVDAIEWLSRRLNFSYNLIQSKEAWAETSGRLQRGEFDVVGPPVLMMLGRIQFFDYVGVFEEENSAMAIPALTEESTILSTIKPFEPITRSLNIGDYILYATAILTNQGSVFWQPNHQSRISFRLTAGVWCLFALVMVNVYSSTLTAHITARKTSIPPVDPIEVMEQGVLAYLAVADGFGRELILSATTGPLKKMGDIFRRHPENFVPDQETAFRKVASGCCAYNDVLERNT</sequence>
<dbReference type="HOGENOM" id="CLU_991312_0_0_1"/>
<dbReference type="InterPro" id="IPR052192">
    <property type="entry name" value="Insect_Ionotropic_Sensory_Rcpt"/>
</dbReference>
<dbReference type="OrthoDB" id="6349700at2759"/>
<dbReference type="KEGG" id="dpx:DAPPUDRAFT_244965"/>
<evidence type="ECO:0000259" key="9">
    <source>
        <dbReference type="Pfam" id="PF00060"/>
    </source>
</evidence>
<keyword evidence="3" id="KW-1003">Cell membrane</keyword>
<keyword evidence="4" id="KW-0812">Transmembrane</keyword>
<dbReference type="PhylomeDB" id="E9GMA2"/>
<comment type="similarity">
    <text evidence="2">Belongs to the glutamate-gated ion channel (TC 1.A.10.1) family.</text>
</comment>